<dbReference type="PROSITE" id="PS00478">
    <property type="entry name" value="LIM_DOMAIN_1"/>
    <property type="match status" value="1"/>
</dbReference>
<dbReference type="GO" id="GO:0008270">
    <property type="term" value="F:zinc ion binding"/>
    <property type="evidence" value="ECO:0007669"/>
    <property type="project" value="InterPro"/>
</dbReference>
<name>A0A3Q3WWP7_MOLML</name>
<dbReference type="CDD" id="cd09827">
    <property type="entry name" value="PET_Prickle"/>
    <property type="match status" value="1"/>
</dbReference>
<evidence type="ECO:0000259" key="9">
    <source>
        <dbReference type="PROSITE" id="PS51303"/>
    </source>
</evidence>
<protein>
    <submittedName>
        <fullName evidence="10">Uncharacterized protein</fullName>
    </submittedName>
</protein>
<dbReference type="PANTHER" id="PTHR24211:SF19">
    <property type="entry name" value="PRICKLE PLANAR CELL POLARITY PROTEIN 3"/>
    <property type="match status" value="1"/>
</dbReference>
<keyword evidence="4 6" id="KW-0862">Zinc</keyword>
<dbReference type="CDD" id="cd09420">
    <property type="entry name" value="LIM3_Prickle"/>
    <property type="match status" value="1"/>
</dbReference>
<dbReference type="InterPro" id="IPR001781">
    <property type="entry name" value="Znf_LIM"/>
</dbReference>
<reference evidence="10" key="1">
    <citation type="submission" date="2025-08" db="UniProtKB">
        <authorList>
            <consortium name="Ensembl"/>
        </authorList>
    </citation>
    <scope>IDENTIFICATION</scope>
</reference>
<dbReference type="InterPro" id="IPR047120">
    <property type="entry name" value="Pk/Esn/Tes"/>
</dbReference>
<feature type="domain" description="LIM zinc-binding" evidence="8">
    <location>
        <begin position="180"/>
        <end position="244"/>
    </location>
</feature>
<keyword evidence="11" id="KW-1185">Reference proteome</keyword>
<dbReference type="PANTHER" id="PTHR24211">
    <property type="entry name" value="LIM DOMAIN-CONTAINING PROTEIN"/>
    <property type="match status" value="1"/>
</dbReference>
<feature type="compositionally biased region" description="Basic and acidic residues" evidence="7">
    <location>
        <begin position="537"/>
        <end position="547"/>
    </location>
</feature>
<dbReference type="Gene3D" id="2.10.110.10">
    <property type="entry name" value="Cysteine Rich Protein"/>
    <property type="match status" value="3"/>
</dbReference>
<keyword evidence="3" id="KW-0677">Repeat</keyword>
<dbReference type="OMA" id="CHLANNW"/>
<dbReference type="Proteomes" id="UP000261620">
    <property type="component" value="Unplaced"/>
</dbReference>
<organism evidence="10 11">
    <name type="scientific">Mola mola</name>
    <name type="common">Ocean sunfish</name>
    <name type="synonym">Tetraodon mola</name>
    <dbReference type="NCBI Taxonomy" id="94237"/>
    <lineage>
        <taxon>Eukaryota</taxon>
        <taxon>Metazoa</taxon>
        <taxon>Chordata</taxon>
        <taxon>Craniata</taxon>
        <taxon>Vertebrata</taxon>
        <taxon>Euteleostomi</taxon>
        <taxon>Actinopterygii</taxon>
        <taxon>Neopterygii</taxon>
        <taxon>Teleostei</taxon>
        <taxon>Neoteleostei</taxon>
        <taxon>Acanthomorphata</taxon>
        <taxon>Eupercaria</taxon>
        <taxon>Tetraodontiformes</taxon>
        <taxon>Molidae</taxon>
        <taxon>Mola</taxon>
    </lineage>
</organism>
<dbReference type="PROSITE" id="PS50023">
    <property type="entry name" value="LIM_DOMAIN_2"/>
    <property type="match status" value="2"/>
</dbReference>
<feature type="region of interest" description="Disordered" evidence="7">
    <location>
        <begin position="496"/>
        <end position="547"/>
    </location>
</feature>
<dbReference type="SMART" id="SM00132">
    <property type="entry name" value="LIM"/>
    <property type="match status" value="3"/>
</dbReference>
<evidence type="ECO:0000256" key="5">
    <source>
        <dbReference type="ARBA" id="ARBA00023038"/>
    </source>
</evidence>
<evidence type="ECO:0000256" key="6">
    <source>
        <dbReference type="PROSITE-ProRule" id="PRU00125"/>
    </source>
</evidence>
<keyword evidence="5 6" id="KW-0440">LIM domain</keyword>
<dbReference type="InterPro" id="IPR033726">
    <property type="entry name" value="LIM2_prickle"/>
</dbReference>
<comment type="similarity">
    <text evidence="1">Belongs to the prickle / espinas / testin family.</text>
</comment>
<dbReference type="InterPro" id="IPR033723">
    <property type="entry name" value="PET_prickle"/>
</dbReference>
<evidence type="ECO:0000256" key="7">
    <source>
        <dbReference type="SAM" id="MobiDB-lite"/>
    </source>
</evidence>
<accession>A0A3Q3WWP7</accession>
<evidence type="ECO:0000313" key="10">
    <source>
        <dbReference type="Ensembl" id="ENSMMOP00000022928.1"/>
    </source>
</evidence>
<evidence type="ECO:0000313" key="11">
    <source>
        <dbReference type="Proteomes" id="UP000261620"/>
    </source>
</evidence>
<dbReference type="STRING" id="94237.ENSMMOP00000022928"/>
<feature type="domain" description="PET" evidence="9">
    <location>
        <begin position="70"/>
        <end position="178"/>
    </location>
</feature>
<dbReference type="CDD" id="cd09415">
    <property type="entry name" value="LIM1_Prickle"/>
    <property type="match status" value="1"/>
</dbReference>
<dbReference type="SUPFAM" id="SSF57716">
    <property type="entry name" value="Glucocorticoid receptor-like (DNA-binding domain)"/>
    <property type="match status" value="2"/>
</dbReference>
<dbReference type="Pfam" id="PF06297">
    <property type="entry name" value="PET"/>
    <property type="match status" value="1"/>
</dbReference>
<dbReference type="FunFam" id="2.10.110.10:FF:000022">
    <property type="entry name" value="prickle-like protein 2 isoform X1"/>
    <property type="match status" value="1"/>
</dbReference>
<evidence type="ECO:0000256" key="4">
    <source>
        <dbReference type="ARBA" id="ARBA00022833"/>
    </source>
</evidence>
<evidence type="ECO:0000256" key="2">
    <source>
        <dbReference type="ARBA" id="ARBA00022723"/>
    </source>
</evidence>
<dbReference type="Ensembl" id="ENSMMOT00000023309.1">
    <property type="protein sequence ID" value="ENSMMOP00000022928.1"/>
    <property type="gene ID" value="ENSMMOG00000017437.1"/>
</dbReference>
<evidence type="ECO:0000256" key="1">
    <source>
        <dbReference type="ARBA" id="ARBA00008268"/>
    </source>
</evidence>
<evidence type="ECO:0000259" key="8">
    <source>
        <dbReference type="PROSITE" id="PS50023"/>
    </source>
</evidence>
<sequence length="547" mass="62232">MIQRGAKREIPQEEEDPDRGQPCMRCGDQCPGFRVHGWRKICVHCKCVREEHAVRSVPGQLEKMMTKLVSDFQRNSISDDDSGCASEEYAWVPPGLKPEQVYQYFSCLPEDRVPYVNSPGERNRIKQLLHQLPAHDSEPQYCNSLEEGEKKELRLFSQQRKRENLGRGAVRLFPVTMAGAICQQCGRQICGGDIAVFASRAGHGSCWHPQCFQCISCSELLVDLIYFFQDGQIYCGRHHAERLKPRCQACDEIILADECTEAEGQYWHMKHFCCFECEASLGGQRYIMRESRPYCCSCYESLYAEYCDTCGEHIGIDQGQMTYEGQHWHAVEVCFCCARCQLPLLGRPFLPRGGLIFCSRPCSLGDDPNNSDSCDSALQGRSPQHRRCGTRQKQQCGSPQFCFFFHPDGSSYQQRGLRRGWGRCRVLSDPVLHPRADRPRLDALEWRGEKERDKQGSARASSLTLRPGHYKHEDCCSTCSSSSDSEEEGFFLGQRIPLPPQLRHPQSEDGGDHEEVQRDRGGLRGSMRRRRANSLGAKDKEKNCAIS</sequence>
<dbReference type="PROSITE" id="PS51303">
    <property type="entry name" value="PET"/>
    <property type="match status" value="1"/>
</dbReference>
<dbReference type="FunFam" id="2.10.110.10:FF:000035">
    <property type="entry name" value="prickle-like protein 2 isoform X1"/>
    <property type="match status" value="1"/>
</dbReference>
<feature type="compositionally biased region" description="Basic and acidic residues" evidence="7">
    <location>
        <begin position="513"/>
        <end position="522"/>
    </location>
</feature>
<dbReference type="InterPro" id="IPR033725">
    <property type="entry name" value="LIM1_prickle"/>
</dbReference>
<dbReference type="InterPro" id="IPR010442">
    <property type="entry name" value="PET_domain"/>
</dbReference>
<keyword evidence="2 6" id="KW-0479">Metal-binding</keyword>
<feature type="compositionally biased region" description="Basic and acidic residues" evidence="7">
    <location>
        <begin position="1"/>
        <end position="11"/>
    </location>
</feature>
<dbReference type="InterPro" id="IPR033727">
    <property type="entry name" value="LIM3_prickle"/>
</dbReference>
<dbReference type="FunFam" id="2.10.110.10:FF:000005">
    <property type="entry name" value="Testin isoform 1"/>
    <property type="match status" value="1"/>
</dbReference>
<reference evidence="10" key="2">
    <citation type="submission" date="2025-09" db="UniProtKB">
        <authorList>
            <consortium name="Ensembl"/>
        </authorList>
    </citation>
    <scope>IDENTIFICATION</scope>
</reference>
<dbReference type="AlphaFoldDB" id="A0A3Q3WWP7"/>
<proteinExistence type="inferred from homology"/>
<evidence type="ECO:0000256" key="3">
    <source>
        <dbReference type="ARBA" id="ARBA00022737"/>
    </source>
</evidence>
<dbReference type="Pfam" id="PF00412">
    <property type="entry name" value="LIM"/>
    <property type="match status" value="3"/>
</dbReference>
<dbReference type="CDD" id="cd09418">
    <property type="entry name" value="LIM2_Prickle"/>
    <property type="match status" value="1"/>
</dbReference>
<feature type="region of interest" description="Disordered" evidence="7">
    <location>
        <begin position="1"/>
        <end position="21"/>
    </location>
</feature>
<feature type="domain" description="LIM zinc-binding" evidence="8">
    <location>
        <begin position="245"/>
        <end position="305"/>
    </location>
</feature>